<organism evidence="3 4">
    <name type="scientific">Persicobacter psychrovividus</name>
    <dbReference type="NCBI Taxonomy" id="387638"/>
    <lineage>
        <taxon>Bacteria</taxon>
        <taxon>Pseudomonadati</taxon>
        <taxon>Bacteroidota</taxon>
        <taxon>Cytophagia</taxon>
        <taxon>Cytophagales</taxon>
        <taxon>Persicobacteraceae</taxon>
        <taxon>Persicobacter</taxon>
    </lineage>
</organism>
<dbReference type="Proteomes" id="UP001354989">
    <property type="component" value="Plasmid pPP7"/>
</dbReference>
<keyword evidence="3" id="KW-0614">Plasmid</keyword>
<evidence type="ECO:0000256" key="1">
    <source>
        <dbReference type="SAM" id="SignalP"/>
    </source>
</evidence>
<feature type="chain" id="PRO_5046963114" description="Outer membrane protein beta-barrel domain-containing protein" evidence="1">
    <location>
        <begin position="20"/>
        <end position="193"/>
    </location>
</feature>
<evidence type="ECO:0000259" key="2">
    <source>
        <dbReference type="Pfam" id="PF13568"/>
    </source>
</evidence>
<protein>
    <recommendedName>
        <fullName evidence="2">Outer membrane protein beta-barrel domain-containing protein</fullName>
    </recommendedName>
</protein>
<sequence length="193" mass="21827">MRLLALFFTFFICSLRLQAQEIQVGLRTGLNVANVTDLNAEARFGISAGVVGNLPLTDKIFIQPELNYDQQGAVEKGSILGEDFQVRYKLNYINLPVMFKYYVEGGFFLQAGPQLGYLIKNDMNIEGESSGISFDLDDTKKFDFSLGLGAGYQYGNYFVDARYKFGLVNVYEIDNSEDNFQNRVFQLSFGYLI</sequence>
<geneLocation type="plasmid" evidence="3 4">
    <name>pPP7</name>
</geneLocation>
<keyword evidence="4" id="KW-1185">Reference proteome</keyword>
<dbReference type="InterPro" id="IPR025665">
    <property type="entry name" value="Beta-barrel_OMP_2"/>
</dbReference>
<feature type="signal peptide" evidence="1">
    <location>
        <begin position="1"/>
        <end position="19"/>
    </location>
</feature>
<name>A0ABN6LGB1_9BACT</name>
<keyword evidence="1" id="KW-0732">Signal</keyword>
<dbReference type="EMBL" id="AP025299">
    <property type="protein sequence ID" value="BDD02206.1"/>
    <property type="molecule type" value="Genomic_DNA"/>
</dbReference>
<reference evidence="3 4" key="1">
    <citation type="submission" date="2021-12" db="EMBL/GenBank/DDBJ databases">
        <title>Genome sequencing of bacteria with rrn-lacking chromosome and rrn-plasmid.</title>
        <authorList>
            <person name="Anda M."/>
            <person name="Iwasaki W."/>
        </authorList>
    </citation>
    <scope>NUCLEOTIDE SEQUENCE [LARGE SCALE GENOMIC DNA]</scope>
    <source>
        <strain evidence="3 4">NBRC 101262</strain>
        <plasmid evidence="3 4">pPP7</plasmid>
    </source>
</reference>
<feature type="domain" description="Outer membrane protein beta-barrel" evidence="2">
    <location>
        <begin position="18"/>
        <end position="171"/>
    </location>
</feature>
<dbReference type="RefSeq" id="WP_338399452.1">
    <property type="nucleotide sequence ID" value="NZ_AP025299.1"/>
</dbReference>
<proteinExistence type="predicted"/>
<evidence type="ECO:0000313" key="3">
    <source>
        <dbReference type="EMBL" id="BDD02206.1"/>
    </source>
</evidence>
<evidence type="ECO:0000313" key="4">
    <source>
        <dbReference type="Proteomes" id="UP001354989"/>
    </source>
</evidence>
<dbReference type="Pfam" id="PF13568">
    <property type="entry name" value="OMP_b-brl_2"/>
    <property type="match status" value="1"/>
</dbReference>
<accession>A0ABN6LGB1</accession>
<gene>
    <name evidence="3" type="ORF">PEPS_44860</name>
</gene>